<accession>A0A0C1UDA9</accession>
<dbReference type="HAMAP" id="MF_00181">
    <property type="entry name" value="Cytosol_peptidase_M17"/>
    <property type="match status" value="1"/>
</dbReference>
<comment type="catalytic activity">
    <reaction evidence="1 8">
        <text>Release of an N-terminal amino acid, Xaa-|-Yaa-, in which Xaa is preferably Leu, but may be other amino acids including Pro although not Arg or Lys, and Yaa may be Pro. Amino acid amides and methyl esters are also readily hydrolyzed, but rates on arylamides are exceedingly low.</text>
        <dbReference type="EC" id="3.4.11.1"/>
    </reaction>
</comment>
<dbReference type="GO" id="GO:0006508">
    <property type="term" value="P:proteolysis"/>
    <property type="evidence" value="ECO:0007669"/>
    <property type="project" value="UniProtKB-KW"/>
</dbReference>
<evidence type="ECO:0000256" key="7">
    <source>
        <dbReference type="ARBA" id="ARBA00049972"/>
    </source>
</evidence>
<dbReference type="EMBL" id="AYSO01000019">
    <property type="protein sequence ID" value="KIE45450.1"/>
    <property type="molecule type" value="Genomic_DNA"/>
</dbReference>
<dbReference type="NCBIfam" id="NF002073">
    <property type="entry name" value="PRK00913.1-2"/>
    <property type="match status" value="1"/>
</dbReference>
<dbReference type="EC" id="3.4.11.1" evidence="8"/>
<dbReference type="Pfam" id="PF00883">
    <property type="entry name" value="Peptidase_M17"/>
    <property type="match status" value="1"/>
</dbReference>
<comment type="subcellular location">
    <subcellularLocation>
        <location evidence="8">Cytoplasm</location>
    </subcellularLocation>
</comment>
<keyword evidence="4 8" id="KW-0031">Aminopeptidase</keyword>
<comment type="caution">
    <text evidence="10">The sequence shown here is derived from an EMBL/GenBank/DDBJ whole genome shotgun (WGS) entry which is preliminary data.</text>
</comment>
<sequence length="500" mass="54173">MKGDNRMNIKAYDFKNFNGLSDVKTIFIFEGMKEVGKNLSDDVIKNSIAHVLEAEDFKATNGDILVLNLLRKEAPTKLILAGLGKVESFEIERLRKVTGKAIKEAIKLKAKSIDIHVGALKETNSMSDAIKAITEVAVMSTYKFDTYKSEKKPVELETINILACNLDSYEDIIKEGISLGEGNIITRQLVNEPSNVLFPRELANRTVEIGKKAGFEVEVYSEEEVEKLGMTSFLTVGKGSDKESVLIVMRYMGDSENKDNILGLVGKGLTYDTGGYSLKPSASMDTMKSDMGGAGAVIGAMHTIAKMKLKANVVAVVASCENCISGGSYKPGDIIGSMAGKTIEVLNTDAEGRLTLADAVTYIIRNEKVSKVVDIATLTGAVLVALGDTATGVVSNNDEFYSLLDKASKITGEKVWRLPTFDEYKELIKSENADLKNTGGRNAGTITAGLFIGEFIENKPWLHLDIAGSSWSSKPLDYITSGATGAGSRILYQLVKEHTK</sequence>
<dbReference type="InterPro" id="IPR000819">
    <property type="entry name" value="Peptidase_M17_C"/>
</dbReference>
<proteinExistence type="inferred from homology"/>
<comment type="function">
    <text evidence="7 8">Presumably involved in the processing and regular turnover of intracellular proteins. Catalyzes the removal of unsubstituted N-terminal amino acids from various peptides.</text>
</comment>
<feature type="domain" description="Cytosol aminopeptidase" evidence="9">
    <location>
        <begin position="347"/>
        <end position="354"/>
    </location>
</feature>
<feature type="binding site" evidence="8">
    <location>
        <position position="272"/>
    </location>
    <ligand>
        <name>Mn(2+)</name>
        <dbReference type="ChEBI" id="CHEBI:29035"/>
        <label>2</label>
    </ligand>
</feature>
<dbReference type="GO" id="GO:0070006">
    <property type="term" value="F:metalloaminopeptidase activity"/>
    <property type="evidence" value="ECO:0007669"/>
    <property type="project" value="InterPro"/>
</dbReference>
<dbReference type="PRINTS" id="PR00481">
    <property type="entry name" value="LAMNOPPTDASE"/>
</dbReference>
<comment type="similarity">
    <text evidence="3 8">Belongs to the peptidase M17 family.</text>
</comment>
<feature type="binding site" evidence="8">
    <location>
        <position position="351"/>
    </location>
    <ligand>
        <name>Mn(2+)</name>
        <dbReference type="ChEBI" id="CHEBI:29035"/>
        <label>1</label>
    </ligand>
</feature>
<dbReference type="NCBIfam" id="NF002083">
    <property type="entry name" value="PRK00913.3-5"/>
    <property type="match status" value="1"/>
</dbReference>
<dbReference type="STRING" id="29341.RSJ17_21635"/>
<dbReference type="SUPFAM" id="SSF52949">
    <property type="entry name" value="Macro domain-like"/>
    <property type="match status" value="1"/>
</dbReference>
<feature type="binding site" evidence="8">
    <location>
        <position position="272"/>
    </location>
    <ligand>
        <name>Mn(2+)</name>
        <dbReference type="ChEBI" id="CHEBI:29035"/>
        <label>1</label>
    </ligand>
</feature>
<dbReference type="PANTHER" id="PTHR11963:SF23">
    <property type="entry name" value="CYTOSOL AMINOPEPTIDASE"/>
    <property type="match status" value="1"/>
</dbReference>
<evidence type="ECO:0000313" key="11">
    <source>
        <dbReference type="Proteomes" id="UP000031366"/>
    </source>
</evidence>
<dbReference type="NCBIfam" id="NF002074">
    <property type="entry name" value="PRK00913.1-4"/>
    <property type="match status" value="1"/>
</dbReference>
<reference evidence="10 11" key="1">
    <citation type="journal article" date="2015" name="Infect. Genet. Evol.">
        <title>Genomic sequences of six botulinum neurotoxin-producing strains representing three clostridial species illustrate the mobility and diversity of botulinum neurotoxin genes.</title>
        <authorList>
            <person name="Smith T.J."/>
            <person name="Hill K.K."/>
            <person name="Xie G."/>
            <person name="Foley B.T."/>
            <person name="Williamson C.H."/>
            <person name="Foster J.T."/>
            <person name="Johnson S.L."/>
            <person name="Chertkov O."/>
            <person name="Teshima H."/>
            <person name="Gibbons H.S."/>
            <person name="Johnsky L.A."/>
            <person name="Karavis M.A."/>
            <person name="Smith L.A."/>
        </authorList>
    </citation>
    <scope>NUCLEOTIDE SEQUENCE [LARGE SCALE GENOMIC DNA]</scope>
    <source>
        <strain evidence="10 11">CDC 2741</strain>
    </source>
</reference>
<comment type="catalytic activity">
    <reaction evidence="2 8">
        <text>Release of an N-terminal amino acid, preferentially leucine, but not glutamic or aspartic acids.</text>
        <dbReference type="EC" id="3.4.11.10"/>
    </reaction>
</comment>
<evidence type="ECO:0000256" key="5">
    <source>
        <dbReference type="ARBA" id="ARBA00022670"/>
    </source>
</evidence>
<keyword evidence="8" id="KW-0963">Cytoplasm</keyword>
<dbReference type="Proteomes" id="UP000031366">
    <property type="component" value="Unassembled WGS sequence"/>
</dbReference>
<dbReference type="SUPFAM" id="SSF53187">
    <property type="entry name" value="Zn-dependent exopeptidases"/>
    <property type="match status" value="1"/>
</dbReference>
<feature type="active site" evidence="8">
    <location>
        <position position="279"/>
    </location>
</feature>
<evidence type="ECO:0000259" key="9">
    <source>
        <dbReference type="PROSITE" id="PS00631"/>
    </source>
</evidence>
<organism evidence="10 11">
    <name type="scientific">Clostridium argentinense CDC 2741</name>
    <dbReference type="NCBI Taxonomy" id="1418104"/>
    <lineage>
        <taxon>Bacteria</taxon>
        <taxon>Bacillati</taxon>
        <taxon>Bacillota</taxon>
        <taxon>Clostridia</taxon>
        <taxon>Eubacteriales</taxon>
        <taxon>Clostridiaceae</taxon>
        <taxon>Clostridium</taxon>
    </lineage>
</organism>
<protein>
    <recommendedName>
        <fullName evidence="8">Probable cytosol aminopeptidase</fullName>
        <ecNumber evidence="8">3.4.11.1</ecNumber>
    </recommendedName>
    <alternativeName>
        <fullName evidence="8">Leucine aminopeptidase</fullName>
        <shortName evidence="8">LAP</shortName>
        <ecNumber evidence="8">3.4.11.10</ecNumber>
    </alternativeName>
    <alternativeName>
        <fullName evidence="8">Leucyl aminopeptidase</fullName>
    </alternativeName>
</protein>
<feature type="binding site" evidence="8">
    <location>
        <position position="267"/>
    </location>
    <ligand>
        <name>Mn(2+)</name>
        <dbReference type="ChEBI" id="CHEBI:29035"/>
        <label>2</label>
    </ligand>
</feature>
<dbReference type="Pfam" id="PF02789">
    <property type="entry name" value="Peptidase_M17_N"/>
    <property type="match status" value="1"/>
</dbReference>
<feature type="binding site" evidence="8">
    <location>
        <position position="290"/>
    </location>
    <ligand>
        <name>Mn(2+)</name>
        <dbReference type="ChEBI" id="CHEBI:29035"/>
        <label>2</label>
    </ligand>
</feature>
<evidence type="ECO:0000256" key="8">
    <source>
        <dbReference type="HAMAP-Rule" id="MF_00181"/>
    </source>
</evidence>
<feature type="binding site" evidence="8">
    <location>
        <position position="349"/>
    </location>
    <ligand>
        <name>Mn(2+)</name>
        <dbReference type="ChEBI" id="CHEBI:29035"/>
        <label>1</label>
    </ligand>
</feature>
<dbReference type="CDD" id="cd00433">
    <property type="entry name" value="Peptidase_M17"/>
    <property type="match status" value="1"/>
</dbReference>
<comment type="cofactor">
    <cofactor evidence="8">
        <name>Mn(2+)</name>
        <dbReference type="ChEBI" id="CHEBI:29035"/>
    </cofactor>
    <text evidence="8">Binds 2 manganese ions per subunit.</text>
</comment>
<evidence type="ECO:0000313" key="10">
    <source>
        <dbReference type="EMBL" id="KIE45450.1"/>
    </source>
</evidence>
<keyword evidence="8" id="KW-0479">Metal-binding</keyword>
<dbReference type="InterPro" id="IPR023042">
    <property type="entry name" value="Peptidase_M17_leu_NH2_pept"/>
</dbReference>
<name>A0A0C1UDA9_9CLOT</name>
<keyword evidence="11" id="KW-1185">Reference proteome</keyword>
<dbReference type="Gene3D" id="3.40.220.10">
    <property type="entry name" value="Leucine Aminopeptidase, subunit E, domain 1"/>
    <property type="match status" value="1"/>
</dbReference>
<dbReference type="GO" id="GO:0005737">
    <property type="term" value="C:cytoplasm"/>
    <property type="evidence" value="ECO:0007669"/>
    <property type="project" value="UniProtKB-SubCell"/>
</dbReference>
<evidence type="ECO:0000256" key="1">
    <source>
        <dbReference type="ARBA" id="ARBA00000135"/>
    </source>
</evidence>
<dbReference type="PANTHER" id="PTHR11963">
    <property type="entry name" value="LEUCINE AMINOPEPTIDASE-RELATED"/>
    <property type="match status" value="1"/>
</dbReference>
<dbReference type="GO" id="GO:0030145">
    <property type="term" value="F:manganese ion binding"/>
    <property type="evidence" value="ECO:0007669"/>
    <property type="project" value="UniProtKB-UniRule"/>
</dbReference>
<keyword evidence="6 8" id="KW-0378">Hydrolase</keyword>
<dbReference type="EC" id="3.4.11.10" evidence="8"/>
<feature type="binding site" evidence="8">
    <location>
        <position position="351"/>
    </location>
    <ligand>
        <name>Mn(2+)</name>
        <dbReference type="ChEBI" id="CHEBI:29035"/>
        <label>2</label>
    </ligand>
</feature>
<gene>
    <name evidence="8" type="primary">pepA</name>
    <name evidence="10" type="ORF">U732_2523</name>
</gene>
<evidence type="ECO:0000256" key="2">
    <source>
        <dbReference type="ARBA" id="ARBA00000967"/>
    </source>
</evidence>
<dbReference type="AlphaFoldDB" id="A0A0C1UDA9"/>
<dbReference type="InterPro" id="IPR008283">
    <property type="entry name" value="Peptidase_M17_N"/>
</dbReference>
<evidence type="ECO:0000256" key="3">
    <source>
        <dbReference type="ARBA" id="ARBA00009528"/>
    </source>
</evidence>
<keyword evidence="8" id="KW-0464">Manganese</keyword>
<dbReference type="Gene3D" id="3.40.630.10">
    <property type="entry name" value="Zn peptidases"/>
    <property type="match status" value="1"/>
</dbReference>
<dbReference type="InterPro" id="IPR011356">
    <property type="entry name" value="Leucine_aapep/pepB"/>
</dbReference>
<keyword evidence="5 8" id="KW-0645">Protease</keyword>
<evidence type="ECO:0000256" key="4">
    <source>
        <dbReference type="ARBA" id="ARBA00022438"/>
    </source>
</evidence>
<feature type="active site" evidence="8">
    <location>
        <position position="353"/>
    </location>
</feature>
<dbReference type="InterPro" id="IPR043472">
    <property type="entry name" value="Macro_dom-like"/>
</dbReference>
<dbReference type="PROSITE" id="PS00631">
    <property type="entry name" value="CYTOSOL_AP"/>
    <property type="match status" value="1"/>
</dbReference>
<evidence type="ECO:0000256" key="6">
    <source>
        <dbReference type="ARBA" id="ARBA00022801"/>
    </source>
</evidence>